<sequence length="261" mass="29159">MTCINQKDIKEVNVQVAIMAKIYAAAHRVIIWLEKSDEETERCLHLHRQIEKPLAELTGNGELGPSASPLIDELYRLSPGESRLWKILGTLTRDSTVEAGSGTCGLYKSPSLRKIFSSCAEIITSPLRTCAHWYGYISKLNTHSSQLANPILVQIESKETIVDRKLSVDDRKLLVTGYGTVPPESWIILMMPRTRWKQASKPRDLIFLSLGILKSLTNATGSLYNVDYSQDELTSLAAVARHLLLSLPYIVLLSFCARSCQ</sequence>
<organism evidence="2 3">
    <name type="scientific">Cochliobolus sativus</name>
    <name type="common">Common root rot and spot blotch fungus</name>
    <name type="synonym">Bipolaris sorokiniana</name>
    <dbReference type="NCBI Taxonomy" id="45130"/>
    <lineage>
        <taxon>Eukaryota</taxon>
        <taxon>Fungi</taxon>
        <taxon>Dikarya</taxon>
        <taxon>Ascomycota</taxon>
        <taxon>Pezizomycotina</taxon>
        <taxon>Dothideomycetes</taxon>
        <taxon>Pleosporomycetidae</taxon>
        <taxon>Pleosporales</taxon>
        <taxon>Pleosporineae</taxon>
        <taxon>Pleosporaceae</taxon>
        <taxon>Bipolaris</taxon>
    </lineage>
</organism>
<feature type="domain" description="Heterokaryon incompatibility" evidence="1">
    <location>
        <begin position="2"/>
        <end position="51"/>
    </location>
</feature>
<comment type="caution">
    <text evidence="2">The sequence shown here is derived from an EMBL/GenBank/DDBJ whole genome shotgun (WGS) entry which is preliminary data.</text>
</comment>
<dbReference type="InterPro" id="IPR010730">
    <property type="entry name" value="HET"/>
</dbReference>
<reference evidence="2" key="1">
    <citation type="submission" date="2019-11" db="EMBL/GenBank/DDBJ databases">
        <title>Bipolaris sorokiniana Genome sequencing.</title>
        <authorList>
            <person name="Wang H."/>
        </authorList>
    </citation>
    <scope>NUCLEOTIDE SEQUENCE</scope>
</reference>
<dbReference type="PANTHER" id="PTHR24148">
    <property type="entry name" value="ANKYRIN REPEAT DOMAIN-CONTAINING PROTEIN 39 HOMOLOG-RELATED"/>
    <property type="match status" value="1"/>
</dbReference>
<evidence type="ECO:0000313" key="3">
    <source>
        <dbReference type="Proteomes" id="UP000624244"/>
    </source>
</evidence>
<dbReference type="PANTHER" id="PTHR24148:SF73">
    <property type="entry name" value="HET DOMAIN PROTEIN (AFU_ORTHOLOGUE AFUA_8G01020)"/>
    <property type="match status" value="1"/>
</dbReference>
<evidence type="ECO:0000313" key="2">
    <source>
        <dbReference type="EMBL" id="KAF5847889.1"/>
    </source>
</evidence>
<gene>
    <name evidence="2" type="ORF">GGP41_009152</name>
</gene>
<protein>
    <recommendedName>
        <fullName evidence="1">Heterokaryon incompatibility domain-containing protein</fullName>
    </recommendedName>
</protein>
<dbReference type="EMBL" id="WNKQ01000012">
    <property type="protein sequence ID" value="KAF5847889.1"/>
    <property type="molecule type" value="Genomic_DNA"/>
</dbReference>
<dbReference type="AlphaFoldDB" id="A0A8H6DTY9"/>
<dbReference type="InterPro" id="IPR052895">
    <property type="entry name" value="HetReg/Transcr_Mod"/>
</dbReference>
<evidence type="ECO:0000259" key="1">
    <source>
        <dbReference type="Pfam" id="PF06985"/>
    </source>
</evidence>
<dbReference type="Proteomes" id="UP000624244">
    <property type="component" value="Unassembled WGS sequence"/>
</dbReference>
<dbReference type="Pfam" id="PF06985">
    <property type="entry name" value="HET"/>
    <property type="match status" value="1"/>
</dbReference>
<proteinExistence type="predicted"/>
<name>A0A8H6DTY9_COCSA</name>
<accession>A0A8H6DTY9</accession>